<reference evidence="2 3" key="1">
    <citation type="journal article" date="2024" name="Nat. Commun.">
        <title>Phylogenomics reveals the evolutionary origins of lichenization in chlorophyte algae.</title>
        <authorList>
            <person name="Puginier C."/>
            <person name="Libourel C."/>
            <person name="Otte J."/>
            <person name="Skaloud P."/>
            <person name="Haon M."/>
            <person name="Grisel S."/>
            <person name="Petersen M."/>
            <person name="Berrin J.G."/>
            <person name="Delaux P.M."/>
            <person name="Dal Grande F."/>
            <person name="Keller J."/>
        </authorList>
    </citation>
    <scope>NUCLEOTIDE SEQUENCE [LARGE SCALE GENOMIC DNA]</scope>
    <source>
        <strain evidence="2 3">SAG 2036</strain>
    </source>
</reference>
<accession>A0AAW1PIT0</accession>
<gene>
    <name evidence="2" type="ORF">WJX73_008711</name>
</gene>
<dbReference type="SUPFAM" id="SSF51690">
    <property type="entry name" value="Nicotinate/Quinolinate PRTase C-terminal domain-like"/>
    <property type="match status" value="1"/>
</dbReference>
<comment type="caution">
    <text evidence="2">The sequence shown here is derived from an EMBL/GenBank/DDBJ whole genome shotgun (WGS) entry which is preliminary data.</text>
</comment>
<dbReference type="Proteomes" id="UP001465755">
    <property type="component" value="Unassembled WGS sequence"/>
</dbReference>
<protein>
    <submittedName>
        <fullName evidence="2">Uncharacterized protein</fullName>
    </submittedName>
</protein>
<name>A0AAW1PIT0_9CHLO</name>
<sequence>MASSTGEFWETGLIDVERLQSRAITYAKRAGASAQSVAAMDQLLQTPLARHLLELSAEELEADLVNDAYKPKMHKLYCQLYTGVSAEFMLNIRKGPISLLQMREQDPVLFDDLKAAIGRLQHVQPMPAQTVQVLQDYYSMEVPRGMSERVNADGVAPITLHKLTGGKVTAVASGSVTAASNAETSVTQLIQDHVIRAQVRALHRRTGMKLDRTERLANALGHLVLVVDSLSQLPEGIKTLLFAGRRSTDRAFLLLQNVFCAQHLHNYSGTSSIYAVCKIDAALRSLGSSSSDSQRAKIGPLAGTHAHEVMSITAQLLARYDYLDDHSTALHDHQYAEQGAADSANDKGSPESVAQGSPVGMSALLAHLLFLRVNGGLASATALTDTFGTEAFLSLAAHTRVPTAFIEDMQTSFSDEAHIQPGSMVLDLFKMWRLDSGDFAAMAEAVMCAWDARRQAAPDLAAPRPLLINSNLSSVQEALECARLPERIRPAVLAFGGLADQFLPFPLSGSHAGEEATLELASVVMKAVQARHPGLAADGCMPCAAKLGDDADASKAQVDARHAIASARCCRDAESGVYPGHDEK</sequence>
<keyword evidence="3" id="KW-1185">Reference proteome</keyword>
<dbReference type="InterPro" id="IPR036068">
    <property type="entry name" value="Nicotinate_pribotase-like_C"/>
</dbReference>
<evidence type="ECO:0000313" key="2">
    <source>
        <dbReference type="EMBL" id="KAK9809710.1"/>
    </source>
</evidence>
<dbReference type="Gene3D" id="3.20.140.10">
    <property type="entry name" value="nicotinate phosphoribosyltransferase"/>
    <property type="match status" value="1"/>
</dbReference>
<evidence type="ECO:0000313" key="3">
    <source>
        <dbReference type="Proteomes" id="UP001465755"/>
    </source>
</evidence>
<organism evidence="2 3">
    <name type="scientific">Symbiochloris irregularis</name>
    <dbReference type="NCBI Taxonomy" id="706552"/>
    <lineage>
        <taxon>Eukaryota</taxon>
        <taxon>Viridiplantae</taxon>
        <taxon>Chlorophyta</taxon>
        <taxon>core chlorophytes</taxon>
        <taxon>Trebouxiophyceae</taxon>
        <taxon>Trebouxiales</taxon>
        <taxon>Trebouxiaceae</taxon>
        <taxon>Symbiochloris</taxon>
    </lineage>
</organism>
<evidence type="ECO:0000256" key="1">
    <source>
        <dbReference type="ARBA" id="ARBA00004790"/>
    </source>
</evidence>
<dbReference type="GO" id="GO:0009435">
    <property type="term" value="P:NAD+ biosynthetic process"/>
    <property type="evidence" value="ECO:0007669"/>
    <property type="project" value="InterPro"/>
</dbReference>
<comment type="pathway">
    <text evidence="1">Cofactor biosynthesis; NAD(+) biosynthesis.</text>
</comment>
<dbReference type="AlphaFoldDB" id="A0AAW1PIT0"/>
<proteinExistence type="predicted"/>
<dbReference type="EMBL" id="JALJOQ010000017">
    <property type="protein sequence ID" value="KAK9809710.1"/>
    <property type="molecule type" value="Genomic_DNA"/>
</dbReference>